<name>A0A7W6WF34_9HYPH</name>
<dbReference type="EMBL" id="JACIGM010000007">
    <property type="protein sequence ID" value="MBB4276022.1"/>
    <property type="molecule type" value="Genomic_DNA"/>
</dbReference>
<proteinExistence type="predicted"/>
<dbReference type="RefSeq" id="WP_183926939.1">
    <property type="nucleotide sequence ID" value="NZ_JACIGM010000007.1"/>
</dbReference>
<reference evidence="1 2" key="1">
    <citation type="submission" date="2020-08" db="EMBL/GenBank/DDBJ databases">
        <title>Genomic Encyclopedia of Type Strains, Phase IV (KMG-V): Genome sequencing to study the core and pangenomes of soil and plant-associated prokaryotes.</title>
        <authorList>
            <person name="Whitman W."/>
        </authorList>
    </citation>
    <scope>NUCLEOTIDE SEQUENCE [LARGE SCALE GENOMIC DNA]</scope>
    <source>
        <strain evidence="1 2">SEMIA 402</strain>
    </source>
</reference>
<sequence>MTRDDFAANDALLQNEDIVICNRVFDHICATGHITADDACDELATRIIYFYQHGVTNEGRLEQLLVSIAVAPINDFEILER</sequence>
<organism evidence="1 2">
    <name type="scientific">Rhizobium mongolense</name>
    <dbReference type="NCBI Taxonomy" id="57676"/>
    <lineage>
        <taxon>Bacteria</taxon>
        <taxon>Pseudomonadati</taxon>
        <taxon>Pseudomonadota</taxon>
        <taxon>Alphaproteobacteria</taxon>
        <taxon>Hyphomicrobiales</taxon>
        <taxon>Rhizobiaceae</taxon>
        <taxon>Rhizobium/Agrobacterium group</taxon>
        <taxon>Rhizobium</taxon>
    </lineage>
</organism>
<evidence type="ECO:0000313" key="1">
    <source>
        <dbReference type="EMBL" id="MBB4276022.1"/>
    </source>
</evidence>
<protein>
    <submittedName>
        <fullName evidence="1">Uncharacterized protein</fullName>
    </submittedName>
</protein>
<comment type="caution">
    <text evidence="1">The sequence shown here is derived from an EMBL/GenBank/DDBJ whole genome shotgun (WGS) entry which is preliminary data.</text>
</comment>
<dbReference type="Proteomes" id="UP000533641">
    <property type="component" value="Unassembled WGS sequence"/>
</dbReference>
<accession>A0A7W6WF34</accession>
<evidence type="ECO:0000313" key="2">
    <source>
        <dbReference type="Proteomes" id="UP000533641"/>
    </source>
</evidence>
<gene>
    <name evidence="1" type="ORF">GGE12_003813</name>
</gene>
<dbReference type="AlphaFoldDB" id="A0A7W6WF34"/>